<dbReference type="FunFam" id="3.30.70.330:FF:000778">
    <property type="entry name" value="RNA-binding protein-like protein"/>
    <property type="match status" value="1"/>
</dbReference>
<dbReference type="InterPro" id="IPR012677">
    <property type="entry name" value="Nucleotide-bd_a/b_plait_sf"/>
</dbReference>
<feature type="region of interest" description="Disordered" evidence="4">
    <location>
        <begin position="210"/>
        <end position="240"/>
    </location>
</feature>
<evidence type="ECO:0000256" key="3">
    <source>
        <dbReference type="PROSITE-ProRule" id="PRU00176"/>
    </source>
</evidence>
<name>S9V7Q7_9TRYP</name>
<feature type="domain" description="RRM" evidence="5">
    <location>
        <begin position="129"/>
        <end position="208"/>
    </location>
</feature>
<evidence type="ECO:0000256" key="2">
    <source>
        <dbReference type="ARBA" id="ARBA00022884"/>
    </source>
</evidence>
<dbReference type="InterPro" id="IPR000504">
    <property type="entry name" value="RRM_dom"/>
</dbReference>
<dbReference type="EMBL" id="ATMH01007973">
    <property type="protein sequence ID" value="EPY22986.1"/>
    <property type="molecule type" value="Genomic_DNA"/>
</dbReference>
<comment type="caution">
    <text evidence="6">The sequence shown here is derived from an EMBL/GenBank/DDBJ whole genome shotgun (WGS) entry which is preliminary data.</text>
</comment>
<gene>
    <name evidence="7" type="ORF">STCU_05581</name>
    <name evidence="6" type="ORF">STCU_07973</name>
</gene>
<protein>
    <submittedName>
        <fullName evidence="6">CUG-BP-and ETR3-like factor</fullName>
    </submittedName>
    <submittedName>
        <fullName evidence="7">RNA-binding protein-like protein</fullName>
    </submittedName>
</protein>
<accession>S9V7Q7</accession>
<evidence type="ECO:0000313" key="6">
    <source>
        <dbReference type="EMBL" id="EPY22986.1"/>
    </source>
</evidence>
<feature type="compositionally biased region" description="Polar residues" evidence="4">
    <location>
        <begin position="229"/>
        <end position="240"/>
    </location>
</feature>
<reference evidence="6 8" key="1">
    <citation type="journal article" date="2013" name="PLoS ONE">
        <title>Predicting the Proteins of Angomonas deanei, Strigomonas culicis and Their Respective Endosymbionts Reveals New Aspects of the Trypanosomatidae Family.</title>
        <authorList>
            <person name="Motta M.C."/>
            <person name="Martins A.C."/>
            <person name="de Souza S.S."/>
            <person name="Catta-Preta C.M."/>
            <person name="Silva R."/>
            <person name="Klein C.C."/>
            <person name="de Almeida L.G."/>
            <person name="de Lima Cunha O."/>
            <person name="Ciapina L.P."/>
            <person name="Brocchi M."/>
            <person name="Colabardini A.C."/>
            <person name="de Araujo Lima B."/>
            <person name="Machado C.R."/>
            <person name="de Almeida Soares C.M."/>
            <person name="Probst C.M."/>
            <person name="de Menezes C.B."/>
            <person name="Thompson C.E."/>
            <person name="Bartholomeu D.C."/>
            <person name="Gradia D.F."/>
            <person name="Pavoni D.P."/>
            <person name="Grisard E.C."/>
            <person name="Fantinatti-Garboggini F."/>
            <person name="Marchini F.K."/>
            <person name="Rodrigues-Luiz G.F."/>
            <person name="Wagner G."/>
            <person name="Goldman G.H."/>
            <person name="Fietto J.L."/>
            <person name="Elias M.C."/>
            <person name="Goldman M.H."/>
            <person name="Sagot M.F."/>
            <person name="Pereira M."/>
            <person name="Stoco P.H."/>
            <person name="de Mendonca-Neto R.P."/>
            <person name="Teixeira S.M."/>
            <person name="Maciel T.E."/>
            <person name="de Oliveira Mendes T.A."/>
            <person name="Urmenyi T.P."/>
            <person name="de Souza W."/>
            <person name="Schenkman S."/>
            <person name="de Vasconcelos A.T."/>
        </authorList>
    </citation>
    <scope>NUCLEOTIDE SEQUENCE [LARGE SCALE GENOMIC DNA]</scope>
</reference>
<dbReference type="InterPro" id="IPR035979">
    <property type="entry name" value="RBD_domain_sf"/>
</dbReference>
<dbReference type="PANTHER" id="PTHR24012">
    <property type="entry name" value="RNA BINDING PROTEIN"/>
    <property type="match status" value="1"/>
</dbReference>
<dbReference type="SMART" id="SM00360">
    <property type="entry name" value="RRM"/>
    <property type="match status" value="2"/>
</dbReference>
<feature type="compositionally biased region" description="Basic and acidic residues" evidence="4">
    <location>
        <begin position="210"/>
        <end position="220"/>
    </location>
</feature>
<sequence length="387" mass="42497">MASWNTTSDDAVYKPSLSVQVPGEEVSGSLTATPKTSQTPHVSTNIFVAGLPASWDERDLKDHYKQFGDIVSTKVVKNRHFGFVMFRRPDAAHKAINETHLTKPIQQSSTVLHVSMAMHDEGVDEEPNNRLFVRGLPQWVTKEHLQKSFQPYGQIEECAVLMNPLGQCKGSGFVQFATVEEASAAIRDKESIRIDDWCGLLEIKYSETADVRKQRQERNRQRQKCSPKFKSNNSNSTPATPFFQTYSQPVSILPSPQGFPMMSYSVMCSPPVAGTPHVPTPMVYPNPMAASIGNSTGNPLFSSPYVVVNPTTFPSKGDLLLAGGPLSEELIRMLVQPYGSVENVLAFDGSKSFAVRMSDTNAHPSIAQNLDGTLFSTGQVLKVALCV</sequence>
<keyword evidence="8" id="KW-1185">Reference proteome</keyword>
<dbReference type="GO" id="GO:0003723">
    <property type="term" value="F:RNA binding"/>
    <property type="evidence" value="ECO:0007669"/>
    <property type="project" value="UniProtKB-UniRule"/>
</dbReference>
<keyword evidence="1" id="KW-0677">Repeat</keyword>
<evidence type="ECO:0000313" key="8">
    <source>
        <dbReference type="Proteomes" id="UP000015354"/>
    </source>
</evidence>
<dbReference type="EMBL" id="ATMH01005581">
    <property type="protein sequence ID" value="EPY27757.1"/>
    <property type="molecule type" value="Genomic_DNA"/>
</dbReference>
<dbReference type="PROSITE" id="PS50102">
    <property type="entry name" value="RRM"/>
    <property type="match status" value="2"/>
</dbReference>
<dbReference type="Proteomes" id="UP000015354">
    <property type="component" value="Unassembled WGS sequence"/>
</dbReference>
<organism evidence="6 8">
    <name type="scientific">Strigomonas culicis</name>
    <dbReference type="NCBI Taxonomy" id="28005"/>
    <lineage>
        <taxon>Eukaryota</taxon>
        <taxon>Discoba</taxon>
        <taxon>Euglenozoa</taxon>
        <taxon>Kinetoplastea</taxon>
        <taxon>Metakinetoplastina</taxon>
        <taxon>Trypanosomatida</taxon>
        <taxon>Trypanosomatidae</taxon>
        <taxon>Strigomonadinae</taxon>
        <taxon>Strigomonas</taxon>
    </lineage>
</organism>
<proteinExistence type="predicted"/>
<dbReference type="Gene3D" id="3.30.70.330">
    <property type="match status" value="2"/>
</dbReference>
<feature type="domain" description="RRM" evidence="5">
    <location>
        <begin position="44"/>
        <end position="119"/>
    </location>
</feature>
<evidence type="ECO:0000313" key="7">
    <source>
        <dbReference type="EMBL" id="EPY27757.1"/>
    </source>
</evidence>
<reference evidence="6" key="2">
    <citation type="submission" date="2013-03" db="EMBL/GenBank/DDBJ databases">
        <authorList>
            <person name="Motta M.C.M."/>
            <person name="Martins A.C.A."/>
            <person name="Preta C.M.C.C."/>
            <person name="Silva R."/>
            <person name="de Souza S.S."/>
            <person name="Klein C.C."/>
            <person name="de Almeida L.G.P."/>
            <person name="Cunha O.L."/>
            <person name="Colabardini A.C."/>
            <person name="Lima B.A."/>
            <person name="Machado C.R."/>
            <person name="Soares C.M.A."/>
            <person name="de Menezes C.B.A."/>
            <person name="Bartolomeu D.C."/>
            <person name="Grisard E.C."/>
            <person name="Fantinatti-Garboggini F."/>
            <person name="Rodrigues-Luiz G.F."/>
            <person name="Wagner G."/>
            <person name="Goldman G.H."/>
            <person name="Fietto J.L.R."/>
            <person name="Ciapina L.P."/>
            <person name="Brocchi M."/>
            <person name="Elias M.C."/>
            <person name="Goldman M.H.S."/>
            <person name="Sagot M.-F."/>
            <person name="Pereira M."/>
            <person name="Stoco P.H."/>
            <person name="Teixeira S.M.R."/>
            <person name="de Mendonca-Neto R.P."/>
            <person name="Maciel T.E.F."/>
            <person name="Mendes T.A.O."/>
            <person name="Urmenyi T.P."/>
            <person name="Teixeira M.M.G."/>
            <person name="de Camargo E.F.P."/>
            <person name="de Sousa W."/>
            <person name="Schenkman S."/>
            <person name="de Vasconcelos A.T.R."/>
        </authorList>
    </citation>
    <scope>NUCLEOTIDE SEQUENCE</scope>
</reference>
<dbReference type="OrthoDB" id="439808at2759"/>
<dbReference type="CDD" id="cd00590">
    <property type="entry name" value="RRM_SF"/>
    <property type="match status" value="1"/>
</dbReference>
<evidence type="ECO:0000259" key="5">
    <source>
        <dbReference type="PROSITE" id="PS50102"/>
    </source>
</evidence>
<evidence type="ECO:0000256" key="1">
    <source>
        <dbReference type="ARBA" id="ARBA00022737"/>
    </source>
</evidence>
<dbReference type="AlphaFoldDB" id="S9V7Q7"/>
<keyword evidence="2 3" id="KW-0694">RNA-binding</keyword>
<evidence type="ECO:0000256" key="4">
    <source>
        <dbReference type="SAM" id="MobiDB-lite"/>
    </source>
</evidence>
<dbReference type="SUPFAM" id="SSF54928">
    <property type="entry name" value="RNA-binding domain, RBD"/>
    <property type="match status" value="2"/>
</dbReference>
<dbReference type="Pfam" id="PF00076">
    <property type="entry name" value="RRM_1"/>
    <property type="match status" value="2"/>
</dbReference>